<dbReference type="InterPro" id="IPR003593">
    <property type="entry name" value="AAA+_ATPase"/>
</dbReference>
<dbReference type="Proteomes" id="UP001365542">
    <property type="component" value="Unassembled WGS sequence"/>
</dbReference>
<reference evidence="12 13" key="1">
    <citation type="submission" date="2019-10" db="EMBL/GenBank/DDBJ databases">
        <authorList>
            <person name="Palmer J.M."/>
        </authorList>
    </citation>
    <scope>NUCLEOTIDE SEQUENCE [LARGE SCALE GENOMIC DNA]</scope>
    <source>
        <strain evidence="12 13">TWF694</strain>
    </source>
</reference>
<feature type="compositionally biased region" description="Basic and acidic residues" evidence="9">
    <location>
        <begin position="1756"/>
        <end position="1770"/>
    </location>
</feature>
<feature type="region of interest" description="Disordered" evidence="9">
    <location>
        <begin position="144"/>
        <end position="298"/>
    </location>
</feature>
<name>A0AAV9XAC8_9PEZI</name>
<dbReference type="GO" id="GO:0016887">
    <property type="term" value="F:ATP hydrolysis activity"/>
    <property type="evidence" value="ECO:0007669"/>
    <property type="project" value="InterPro"/>
</dbReference>
<dbReference type="Gene3D" id="3.40.50.300">
    <property type="entry name" value="P-loop containing nucleotide triphosphate hydrolases"/>
    <property type="match status" value="2"/>
</dbReference>
<evidence type="ECO:0000256" key="7">
    <source>
        <dbReference type="ARBA" id="ARBA00022989"/>
    </source>
</evidence>
<feature type="transmembrane region" description="Helical" evidence="10">
    <location>
        <begin position="1492"/>
        <end position="1511"/>
    </location>
</feature>
<dbReference type="GO" id="GO:0005524">
    <property type="term" value="F:ATP binding"/>
    <property type="evidence" value="ECO:0007669"/>
    <property type="project" value="UniProtKB-KW"/>
</dbReference>
<dbReference type="PROSITE" id="PS50893">
    <property type="entry name" value="ABC_TRANSPORTER_2"/>
    <property type="match status" value="2"/>
</dbReference>
<gene>
    <name evidence="12" type="ORF">TWF694_010595</name>
</gene>
<comment type="subcellular location">
    <subcellularLocation>
        <location evidence="1">Membrane</location>
        <topology evidence="1">Multi-pass membrane protein</topology>
    </subcellularLocation>
</comment>
<dbReference type="PROSITE" id="PS00211">
    <property type="entry name" value="ABC_TRANSPORTER_1"/>
    <property type="match status" value="1"/>
</dbReference>
<feature type="compositionally biased region" description="Basic and acidic residues" evidence="9">
    <location>
        <begin position="1010"/>
        <end position="1029"/>
    </location>
</feature>
<feature type="transmembrane region" description="Helical" evidence="10">
    <location>
        <begin position="822"/>
        <end position="840"/>
    </location>
</feature>
<comment type="caution">
    <text evidence="12">The sequence shown here is derived from an EMBL/GenBank/DDBJ whole genome shotgun (WGS) entry which is preliminary data.</text>
</comment>
<keyword evidence="13" id="KW-1185">Reference proteome</keyword>
<feature type="domain" description="ABC transporter" evidence="11">
    <location>
        <begin position="1048"/>
        <end position="1291"/>
    </location>
</feature>
<keyword evidence="5" id="KW-0547">Nucleotide-binding</keyword>
<proteinExistence type="inferred from homology"/>
<dbReference type="InterPro" id="IPR029481">
    <property type="entry name" value="ABC_trans_N"/>
</dbReference>
<dbReference type="Pfam" id="PF01061">
    <property type="entry name" value="ABC2_membrane"/>
    <property type="match status" value="2"/>
</dbReference>
<dbReference type="CDD" id="cd03233">
    <property type="entry name" value="ABCG_PDR_domain1"/>
    <property type="match status" value="1"/>
</dbReference>
<dbReference type="InterPro" id="IPR034003">
    <property type="entry name" value="ABCG_PDR_2"/>
</dbReference>
<feature type="transmembrane region" description="Helical" evidence="10">
    <location>
        <begin position="1453"/>
        <end position="1486"/>
    </location>
</feature>
<dbReference type="FunFam" id="3.40.50.300:FF:002416">
    <property type="entry name" value="ABC multidrug transporter (Eurofung)"/>
    <property type="match status" value="1"/>
</dbReference>
<evidence type="ECO:0000256" key="10">
    <source>
        <dbReference type="SAM" id="Phobius"/>
    </source>
</evidence>
<evidence type="ECO:0000313" key="13">
    <source>
        <dbReference type="Proteomes" id="UP001365542"/>
    </source>
</evidence>
<dbReference type="InterPro" id="IPR003439">
    <property type="entry name" value="ABC_transporter-like_ATP-bd"/>
</dbReference>
<feature type="domain" description="ABC transporter" evidence="11">
    <location>
        <begin position="355"/>
        <end position="608"/>
    </location>
</feature>
<evidence type="ECO:0000313" key="12">
    <source>
        <dbReference type="EMBL" id="KAK6539050.1"/>
    </source>
</evidence>
<dbReference type="Pfam" id="PF06422">
    <property type="entry name" value="PDR_CDR"/>
    <property type="match status" value="1"/>
</dbReference>
<dbReference type="Pfam" id="PF19055">
    <property type="entry name" value="ABC2_membrane_7"/>
    <property type="match status" value="1"/>
</dbReference>
<protein>
    <recommendedName>
        <fullName evidence="11">ABC transporter domain-containing protein</fullName>
    </recommendedName>
</protein>
<keyword evidence="3" id="KW-0813">Transport</keyword>
<dbReference type="InterPro" id="IPR043926">
    <property type="entry name" value="ABCG_dom"/>
</dbReference>
<dbReference type="Pfam" id="PF00005">
    <property type="entry name" value="ABC_tran"/>
    <property type="match status" value="2"/>
</dbReference>
<comment type="similarity">
    <text evidence="2">Belongs to the ABC transporter superfamily. ABCG family. PDR (TC 3.A.1.205) subfamily.</text>
</comment>
<evidence type="ECO:0000256" key="6">
    <source>
        <dbReference type="ARBA" id="ARBA00022840"/>
    </source>
</evidence>
<feature type="region of interest" description="Disordered" evidence="9">
    <location>
        <begin position="1678"/>
        <end position="1770"/>
    </location>
</feature>
<evidence type="ECO:0000256" key="3">
    <source>
        <dbReference type="ARBA" id="ARBA00022448"/>
    </source>
</evidence>
<feature type="transmembrane region" description="Helical" evidence="10">
    <location>
        <begin position="1518"/>
        <end position="1542"/>
    </location>
</feature>
<dbReference type="InterPro" id="IPR034001">
    <property type="entry name" value="ABCG_PDR_1"/>
</dbReference>
<dbReference type="GO" id="GO:0016020">
    <property type="term" value="C:membrane"/>
    <property type="evidence" value="ECO:0007669"/>
    <property type="project" value="UniProtKB-SubCell"/>
</dbReference>
<dbReference type="SMART" id="SM00382">
    <property type="entry name" value="AAA"/>
    <property type="match status" value="2"/>
</dbReference>
<evidence type="ECO:0000256" key="9">
    <source>
        <dbReference type="SAM" id="MobiDB-lite"/>
    </source>
</evidence>
<keyword evidence="8 10" id="KW-0472">Membrane</keyword>
<feature type="compositionally biased region" description="Polar residues" evidence="9">
    <location>
        <begin position="1"/>
        <end position="12"/>
    </location>
</feature>
<evidence type="ECO:0000256" key="2">
    <source>
        <dbReference type="ARBA" id="ARBA00006012"/>
    </source>
</evidence>
<dbReference type="FunFam" id="3.40.50.300:FF:000054">
    <property type="entry name" value="ABC multidrug transporter atrF"/>
    <property type="match status" value="1"/>
</dbReference>
<sequence>MSTPLELTTPQIDSLIPGGWQPTPLQTPGTEKGGFTPRATTPRPQETFIPDTGDEKTPVPSDRTNIPFFASVPQETITPRPLSKDVRASPFFVSPERATEGQVSTGSPGNIEQQTLASTEAQEESHTGRNAVVGAVAGAGAPGAAHEAYVRHQEPTSTSLPSEPERNLLKESPVLPSERPAQPLTQRAAEENPQTENKEKRPKRQPIDYFTLKKPQSPKPEQKQPTPVPITTPNEASSSRAAAQNIGLADEKPTPLSKIPTSRSVNRQYGENDLLKSLSKRQTTRSAAGYSEDGEENEELERLISTMFGTARQQASEEEQTRHKGVIFKNLSVIGEGLGAAIQPTVGSLFYGPFLALRRLLSGNAKTAKRTIIDNFTGLIRPREMLLVLGRPGSGCSTFLKVLANQRKGFVAVNGDIVYGGTSAKEMAKKYRGEILYNPEDDLHYASITVRHTLEFAIRTRTPPKSSRQEGETRKDYVSNFLRMISRILWIEHTMDTKVGNEIIRGVSGGEKKRVSIGEAMVTKASVQAWDNSSKGLDASSALEYVSSIRALTNMTGVSTAVALYQAGQSLYDLFDKVLLIDGGKCCYFGSTENAKAYFENLGFECPKRWTTSDFLTSVTDLNERRVRKGWEDRVPRSSSEFQQAYLESDERKRIEAEIKDFEVESAEQVRIRAANKGKDTKRRNFTVSFPEQVRACTVRQFRVLLGDPLTMFGKWGGVVFQALIVGSLFYNTPATAAGAFPRGGVLFMLILFNTFLALAELPASFVARPIMLKHRSFSFYRPSAFAIAQVMVDIPSVAIQVVLFNLIVYWMTGLQRVASKFFINCLIIYISTIAMYSFFRMMGAWNRNLDNATKVVGVAIQAVIVYTGYLIPPQAQHPWLHWITYINPISYGFEALMANEFTGLKLQCAPPYLVPSNGQPGFQACALSGSEPGNSIVDGARYISVSFSYTRSHLWRNIGIGIAFWIFFVVMTMIGMELQTPNKGGAATTIFKRGGAPKAIENAMKKGKATTDEEKGGSQENIDLEKENNGAPNGGATEGIAKNETIFTWQNVNYTIPTKNGSTKLLQNVSGIVRPGRLTALMGASGAGKTTLLNALAQRINFGTVTGTFLVDGRPLPKSFQRATGFAEQQDIHEPTQTVREAMQFSALLRQPKEVPVKEKYDYVERIITLLEMEDLANAVVGEVGVGLNAEQKKRLTIGVELASKPELLIFLDEPTSGLDSGAAFNIVRFLRKLAEAGQAVLCTIHQPSAVLFEEFDDLILLKSGGRVVYHGELGKDSRKMIEYFEQKGAKKCKPNQNPAEYMLEAIGAGNPNYKGKDFGDIWANSSEHQERTDEIESAINDRRGQSAVYLNDDREYAMPIITQLRAMLVRTFRAYWRDTDYVLGKVILHIVTSLFNSLTFWKLGNSRLDMQSRLFSVFMTLTIAPPLINQLQPKFLRLRDIYKSRESNAKIYKWSAFVASAVIVEIPYAFVSGTIYMMCWYWIIGFNRDSGVVAYIFEIYFITFGQAIASFSPNEMFASILVPVFFIFVISYAGIVVPYAGLPTFWRSWMYFLTPFRYLLEGFLGVLTHDVPVVCKPNEFANYRAPGGQSCQQYTQSFINSAGGYVDTAPDGSCNYCQFSVGDEYAASFNSFYEHRWRDVYVSISFCIFNILVIFFCSWLYLEGGKKIKNYFRNKRTKNSSNSNAPTRPSGGEYQDVGPKQSQDEQGQIRRVDSKSGRAKLQKKRGRPLSVVSHVEDGGESEKELGESPSSSRRGTEDQGINDDKDMV</sequence>
<dbReference type="SUPFAM" id="SSF52540">
    <property type="entry name" value="P-loop containing nucleoside triphosphate hydrolases"/>
    <property type="match status" value="2"/>
</dbReference>
<keyword evidence="7 10" id="KW-1133">Transmembrane helix</keyword>
<keyword evidence="4 10" id="KW-0812">Transmembrane</keyword>
<dbReference type="InterPro" id="IPR027417">
    <property type="entry name" value="P-loop_NTPase"/>
</dbReference>
<dbReference type="EMBL" id="JAVHJO010000007">
    <property type="protein sequence ID" value="KAK6539050.1"/>
    <property type="molecule type" value="Genomic_DNA"/>
</dbReference>
<feature type="compositionally biased region" description="Basic and acidic residues" evidence="9">
    <location>
        <begin position="1736"/>
        <end position="1748"/>
    </location>
</feature>
<evidence type="ECO:0000256" key="1">
    <source>
        <dbReference type="ARBA" id="ARBA00004141"/>
    </source>
</evidence>
<dbReference type="InterPro" id="IPR010929">
    <property type="entry name" value="PDR_CDR_ABC"/>
</dbReference>
<feature type="compositionally biased region" description="Basic residues" evidence="9">
    <location>
        <begin position="1719"/>
        <end position="1729"/>
    </location>
</feature>
<dbReference type="InterPro" id="IPR017871">
    <property type="entry name" value="ABC_transporter-like_CS"/>
</dbReference>
<feature type="compositionally biased region" description="Polar residues" evidence="9">
    <location>
        <begin position="101"/>
        <end position="120"/>
    </location>
</feature>
<accession>A0AAV9XAC8</accession>
<feature type="region of interest" description="Disordered" evidence="9">
    <location>
        <begin position="1005"/>
        <end position="1035"/>
    </location>
</feature>
<feature type="compositionally biased region" description="Polar residues" evidence="9">
    <location>
        <begin position="229"/>
        <end position="242"/>
    </location>
</feature>
<dbReference type="InterPro" id="IPR013525">
    <property type="entry name" value="ABC2_TM"/>
</dbReference>
<dbReference type="GO" id="GO:0140359">
    <property type="term" value="F:ABC-type transporter activity"/>
    <property type="evidence" value="ECO:0007669"/>
    <property type="project" value="InterPro"/>
</dbReference>
<feature type="transmembrane region" description="Helical" evidence="10">
    <location>
        <begin position="955"/>
        <end position="975"/>
    </location>
</feature>
<feature type="transmembrane region" description="Helical" evidence="10">
    <location>
        <begin position="1642"/>
        <end position="1664"/>
    </location>
</feature>
<evidence type="ECO:0000256" key="4">
    <source>
        <dbReference type="ARBA" id="ARBA00022692"/>
    </source>
</evidence>
<feature type="compositionally biased region" description="Polar residues" evidence="9">
    <location>
        <begin position="259"/>
        <end position="269"/>
    </location>
</feature>
<organism evidence="12 13">
    <name type="scientific">Orbilia ellipsospora</name>
    <dbReference type="NCBI Taxonomy" id="2528407"/>
    <lineage>
        <taxon>Eukaryota</taxon>
        <taxon>Fungi</taxon>
        <taxon>Dikarya</taxon>
        <taxon>Ascomycota</taxon>
        <taxon>Pezizomycotina</taxon>
        <taxon>Orbiliomycetes</taxon>
        <taxon>Orbiliales</taxon>
        <taxon>Orbiliaceae</taxon>
        <taxon>Orbilia</taxon>
    </lineage>
</organism>
<dbReference type="PANTHER" id="PTHR19241">
    <property type="entry name" value="ATP-BINDING CASSETTE TRANSPORTER"/>
    <property type="match status" value="1"/>
</dbReference>
<feature type="transmembrane region" description="Helical" evidence="10">
    <location>
        <begin position="744"/>
        <end position="764"/>
    </location>
</feature>
<evidence type="ECO:0000259" key="11">
    <source>
        <dbReference type="PROSITE" id="PS50893"/>
    </source>
</evidence>
<feature type="compositionally biased region" description="Basic and acidic residues" evidence="9">
    <location>
        <begin position="1709"/>
        <end position="1718"/>
    </location>
</feature>
<dbReference type="CDD" id="cd03232">
    <property type="entry name" value="ABCG_PDR_domain2"/>
    <property type="match status" value="1"/>
</dbReference>
<evidence type="ECO:0000256" key="8">
    <source>
        <dbReference type="ARBA" id="ARBA00023136"/>
    </source>
</evidence>
<feature type="region of interest" description="Disordered" evidence="9">
    <location>
        <begin position="1"/>
        <end position="128"/>
    </location>
</feature>
<feature type="transmembrane region" description="Helical" evidence="10">
    <location>
        <begin position="852"/>
        <end position="872"/>
    </location>
</feature>
<feature type="transmembrane region" description="Helical" evidence="10">
    <location>
        <begin position="785"/>
        <end position="810"/>
    </location>
</feature>
<evidence type="ECO:0000256" key="5">
    <source>
        <dbReference type="ARBA" id="ARBA00022741"/>
    </source>
</evidence>
<dbReference type="Pfam" id="PF14510">
    <property type="entry name" value="ABC_trans_N"/>
    <property type="match status" value="1"/>
</dbReference>
<keyword evidence="6" id="KW-0067">ATP-binding</keyword>